<dbReference type="InterPro" id="IPR050272">
    <property type="entry name" value="Isochorismatase-like_hydrls"/>
</dbReference>
<dbReference type="SUPFAM" id="SSF52499">
    <property type="entry name" value="Isochorismatase-like hydrolases"/>
    <property type="match status" value="1"/>
</dbReference>
<keyword evidence="4" id="KW-1185">Reference proteome</keyword>
<protein>
    <submittedName>
        <fullName evidence="3">Cysteine hydrolase</fullName>
    </submittedName>
</protein>
<dbReference type="Gene3D" id="3.40.50.850">
    <property type="entry name" value="Isochorismatase-like"/>
    <property type="match status" value="1"/>
</dbReference>
<evidence type="ECO:0000313" key="4">
    <source>
        <dbReference type="Proteomes" id="UP000661077"/>
    </source>
</evidence>
<gene>
    <name evidence="3" type="ORF">JM946_01440</name>
</gene>
<dbReference type="CDD" id="cd00431">
    <property type="entry name" value="cysteine_hydrolases"/>
    <property type="match status" value="1"/>
</dbReference>
<dbReference type="GO" id="GO:0016787">
    <property type="term" value="F:hydrolase activity"/>
    <property type="evidence" value="ECO:0007669"/>
    <property type="project" value="UniProtKB-KW"/>
</dbReference>
<dbReference type="RefSeq" id="WP_203165360.1">
    <property type="nucleotide sequence ID" value="NZ_JAEVLS010000001.1"/>
</dbReference>
<keyword evidence="1 3" id="KW-0378">Hydrolase</keyword>
<dbReference type="PANTHER" id="PTHR43540">
    <property type="entry name" value="PEROXYUREIDOACRYLATE/UREIDOACRYLATE AMIDOHYDROLASE-RELATED"/>
    <property type="match status" value="1"/>
</dbReference>
<dbReference type="EMBL" id="JAEVLS010000001">
    <property type="protein sequence ID" value="MBM0103383.1"/>
    <property type="molecule type" value="Genomic_DNA"/>
</dbReference>
<reference evidence="3 4" key="1">
    <citation type="journal article" date="2021" name="Int. J. Syst. Evol. Microbiol.">
        <title>Steroidobacter gossypii sp. nov., isolated from soil of cotton cropping field.</title>
        <authorList>
            <person name="Huang R."/>
            <person name="Yang S."/>
            <person name="Zhen C."/>
            <person name="Liu W."/>
        </authorList>
    </citation>
    <scope>NUCLEOTIDE SEQUENCE [LARGE SCALE GENOMIC DNA]</scope>
    <source>
        <strain evidence="3 4">S1-65</strain>
    </source>
</reference>
<dbReference type="Proteomes" id="UP000661077">
    <property type="component" value="Unassembled WGS sequence"/>
</dbReference>
<dbReference type="InterPro" id="IPR036380">
    <property type="entry name" value="Isochorismatase-like_sf"/>
</dbReference>
<organism evidence="3 4">
    <name type="scientific">Steroidobacter gossypii</name>
    <dbReference type="NCBI Taxonomy" id="2805490"/>
    <lineage>
        <taxon>Bacteria</taxon>
        <taxon>Pseudomonadati</taxon>
        <taxon>Pseudomonadota</taxon>
        <taxon>Gammaproteobacteria</taxon>
        <taxon>Steroidobacterales</taxon>
        <taxon>Steroidobacteraceae</taxon>
        <taxon>Steroidobacter</taxon>
    </lineage>
</organism>
<proteinExistence type="predicted"/>
<dbReference type="PANTHER" id="PTHR43540:SF6">
    <property type="entry name" value="ISOCHORISMATASE-LIKE DOMAIN-CONTAINING PROTEIN"/>
    <property type="match status" value="1"/>
</dbReference>
<sequence>MPRTQRRPKTALLILDMISEFDYPDGERIVRGARKAAGNIARLRQRAHAADLPVIYVNDTAGKWESDQKSFIQRCKRPESRGRDIAELLAPAPQDYFMFKPRHSAFFGTPLHTLLQRLQVGRLVATGITSHQCVLFTAMDAHVREFELVIPSDCIGAGAAADTRHALYIFSHALMAKISRSRQLRF</sequence>
<accession>A0ABS1WQY6</accession>
<comment type="caution">
    <text evidence="3">The sequence shown here is derived from an EMBL/GenBank/DDBJ whole genome shotgun (WGS) entry which is preliminary data.</text>
</comment>
<dbReference type="InterPro" id="IPR000868">
    <property type="entry name" value="Isochorismatase-like_dom"/>
</dbReference>
<feature type="domain" description="Isochorismatase-like" evidence="2">
    <location>
        <begin position="10"/>
        <end position="171"/>
    </location>
</feature>
<evidence type="ECO:0000256" key="1">
    <source>
        <dbReference type="ARBA" id="ARBA00022801"/>
    </source>
</evidence>
<dbReference type="Pfam" id="PF00857">
    <property type="entry name" value="Isochorismatase"/>
    <property type="match status" value="1"/>
</dbReference>
<name>A0ABS1WQY6_9GAMM</name>
<evidence type="ECO:0000259" key="2">
    <source>
        <dbReference type="Pfam" id="PF00857"/>
    </source>
</evidence>
<evidence type="ECO:0000313" key="3">
    <source>
        <dbReference type="EMBL" id="MBM0103383.1"/>
    </source>
</evidence>